<dbReference type="PROSITE" id="PS51257">
    <property type="entry name" value="PROKAR_LIPOPROTEIN"/>
    <property type="match status" value="1"/>
</dbReference>
<reference evidence="1 2" key="1">
    <citation type="submission" date="2020-07" db="EMBL/GenBank/DDBJ databases">
        <title>Transfer of Campylobacter canadensis to the novel genus Avispirillum gen. nov., that also includes two novel species recovered from migratory waterfowl: Avispirillum anseris sp. nov. and Avispirillum brantae sp. nov.</title>
        <authorList>
            <person name="Miller W.G."/>
            <person name="Chapman M.H."/>
            <person name="Yee E."/>
            <person name="Inglis G.D."/>
        </authorList>
    </citation>
    <scope>NUCLEOTIDE SEQUENCE [LARGE SCALE GENOMIC DNA]</scope>
    <source>
        <strain evidence="1 2">L283</strain>
    </source>
</reference>
<evidence type="ECO:0008006" key="3">
    <source>
        <dbReference type="Google" id="ProtNLM"/>
    </source>
</evidence>
<comment type="caution">
    <text evidence="1">The sequence shown here is derived from an EMBL/GenBank/DDBJ whole genome shotgun (WGS) entry which is preliminary data.</text>
</comment>
<accession>A0ABS7WRG1</accession>
<dbReference type="EMBL" id="JACGBB010000005">
    <property type="protein sequence ID" value="MBZ7987133.1"/>
    <property type="molecule type" value="Genomic_DNA"/>
</dbReference>
<evidence type="ECO:0000313" key="2">
    <source>
        <dbReference type="Proteomes" id="UP000786183"/>
    </source>
</evidence>
<proteinExistence type="predicted"/>
<organism evidence="1 2">
    <name type="scientific">Campylobacter canadensis</name>
    <dbReference type="NCBI Taxonomy" id="449520"/>
    <lineage>
        <taxon>Bacteria</taxon>
        <taxon>Pseudomonadati</taxon>
        <taxon>Campylobacterota</taxon>
        <taxon>Epsilonproteobacteria</taxon>
        <taxon>Campylobacterales</taxon>
        <taxon>Campylobacteraceae</taxon>
        <taxon>Campylobacter</taxon>
    </lineage>
</organism>
<gene>
    <name evidence="1" type="ORF">AVCANL283_03255</name>
</gene>
<name>A0ABS7WRG1_9BACT</name>
<dbReference type="Proteomes" id="UP000786183">
    <property type="component" value="Unassembled WGS sequence"/>
</dbReference>
<protein>
    <recommendedName>
        <fullName evidence="3">Lipoprotein</fullName>
    </recommendedName>
</protein>
<keyword evidence="2" id="KW-1185">Reference proteome</keyword>
<evidence type="ECO:0000313" key="1">
    <source>
        <dbReference type="EMBL" id="MBZ7987133.1"/>
    </source>
</evidence>
<sequence>MQKLMLVFLIIFLSSCADKEEEKELKCSINKDEFCIKDNIKYSLKNRPIRFMQESILFIEGLKNYDNLNIRIYGLNMDMGVLKAQAVKKDKIYEVEFLLNFCFVKDMRYRIELFNGEKSLKKYIDFDMKR</sequence>
<dbReference type="RefSeq" id="WP_172229658.1">
    <property type="nucleotide sequence ID" value="NZ_CP035946.1"/>
</dbReference>